<comment type="subcellular location">
    <subcellularLocation>
        <location evidence="8">Cell projection</location>
        <location evidence="8">Lamellipodium</location>
    </subcellularLocation>
    <subcellularLocation>
        <location evidence="6">Cell projection</location>
        <location evidence="6">Ruffle</location>
    </subcellularLocation>
    <subcellularLocation>
        <location evidence="7">Cytoplasm</location>
    </subcellularLocation>
    <subcellularLocation>
        <location evidence="5">Nucleus</location>
    </subcellularLocation>
</comment>
<evidence type="ECO:0000256" key="15">
    <source>
        <dbReference type="ARBA" id="ARBA00022723"/>
    </source>
</evidence>
<comment type="similarity">
    <text evidence="9 23 24">Belongs to the NDK family.</text>
</comment>
<evidence type="ECO:0000256" key="12">
    <source>
        <dbReference type="ARBA" id="ARBA00022490"/>
    </source>
</evidence>
<dbReference type="Ensembl" id="ENSOSIT00000008354.1">
    <property type="protein sequence ID" value="ENSOSIP00000007822.1"/>
    <property type="gene ID" value="ENSOSIG00000005133.1"/>
</dbReference>
<comment type="catalytic activity">
    <reaction evidence="2">
        <text>a ribonucleoside 5'-diphosphate + ATP = a ribonucleoside 5'-triphosphate + ADP</text>
        <dbReference type="Rhea" id="RHEA:18113"/>
        <dbReference type="ChEBI" id="CHEBI:30616"/>
        <dbReference type="ChEBI" id="CHEBI:57930"/>
        <dbReference type="ChEBI" id="CHEBI:61557"/>
        <dbReference type="ChEBI" id="CHEBI:456216"/>
        <dbReference type="EC" id="2.7.4.6"/>
    </reaction>
</comment>
<evidence type="ECO:0000256" key="21">
    <source>
        <dbReference type="ARBA" id="ARBA00023273"/>
    </source>
</evidence>
<evidence type="ECO:0000256" key="23">
    <source>
        <dbReference type="PROSITE-ProRule" id="PRU00706"/>
    </source>
</evidence>
<dbReference type="GeneTree" id="ENSGT00940000162213"/>
<keyword evidence="12" id="KW-0963">Cytoplasm</keyword>
<keyword evidence="18" id="KW-0067">ATP-binding</keyword>
<keyword evidence="27" id="KW-1185">Reference proteome</keyword>
<feature type="domain" description="Nucleoside diphosphate kinase-like" evidence="25">
    <location>
        <begin position="1"/>
        <end position="81"/>
    </location>
</feature>
<evidence type="ECO:0000256" key="7">
    <source>
        <dbReference type="ARBA" id="ARBA00004496"/>
    </source>
</evidence>
<dbReference type="EC" id="2.7.4.6" evidence="10"/>
<comment type="cofactor">
    <cofactor evidence="3">
        <name>Mg(2+)</name>
        <dbReference type="ChEBI" id="CHEBI:18420"/>
    </cofactor>
</comment>
<evidence type="ECO:0000256" key="22">
    <source>
        <dbReference type="ARBA" id="ARBA00023306"/>
    </source>
</evidence>
<dbReference type="Proteomes" id="UP000694383">
    <property type="component" value="Unplaced"/>
</dbReference>
<evidence type="ECO:0000256" key="19">
    <source>
        <dbReference type="ARBA" id="ARBA00022842"/>
    </source>
</evidence>
<dbReference type="GO" id="GO:0005634">
    <property type="term" value="C:nucleus"/>
    <property type="evidence" value="ECO:0007669"/>
    <property type="project" value="UniProtKB-SubCell"/>
</dbReference>
<comment type="caution">
    <text evidence="23">Lacks conserved residue(s) required for the propagation of feature annotation.</text>
</comment>
<comment type="catalytic activity">
    <reaction evidence="1">
        <text>a 2'-deoxyribonucleoside 5'-diphosphate + ATP = a 2'-deoxyribonucleoside 5'-triphosphate + ADP</text>
        <dbReference type="Rhea" id="RHEA:44640"/>
        <dbReference type="ChEBI" id="CHEBI:30616"/>
        <dbReference type="ChEBI" id="CHEBI:61560"/>
        <dbReference type="ChEBI" id="CHEBI:73316"/>
        <dbReference type="ChEBI" id="CHEBI:456216"/>
        <dbReference type="EC" id="2.7.4.6"/>
    </reaction>
</comment>
<dbReference type="PRINTS" id="PR01243">
    <property type="entry name" value="NUCDPKINASE"/>
</dbReference>
<dbReference type="GO" id="GO:0030027">
    <property type="term" value="C:lamellipodium"/>
    <property type="evidence" value="ECO:0007669"/>
    <property type="project" value="UniProtKB-SubCell"/>
</dbReference>
<dbReference type="InterPro" id="IPR034907">
    <property type="entry name" value="NDK-like_dom"/>
</dbReference>
<dbReference type="AlphaFoldDB" id="A0A8C7X576"/>
<dbReference type="GO" id="GO:0001726">
    <property type="term" value="C:ruffle"/>
    <property type="evidence" value="ECO:0007669"/>
    <property type="project" value="UniProtKB-SubCell"/>
</dbReference>
<evidence type="ECO:0000256" key="16">
    <source>
        <dbReference type="ARBA" id="ARBA00022741"/>
    </source>
</evidence>
<evidence type="ECO:0000256" key="1">
    <source>
        <dbReference type="ARBA" id="ARBA00000082"/>
    </source>
</evidence>
<dbReference type="Gene3D" id="3.30.70.141">
    <property type="entry name" value="Nucleoside diphosphate kinase-like domain"/>
    <property type="match status" value="1"/>
</dbReference>
<dbReference type="GO" id="GO:0006228">
    <property type="term" value="P:UTP biosynthetic process"/>
    <property type="evidence" value="ECO:0007669"/>
    <property type="project" value="InterPro"/>
</dbReference>
<evidence type="ECO:0000256" key="3">
    <source>
        <dbReference type="ARBA" id="ARBA00001946"/>
    </source>
</evidence>
<evidence type="ECO:0000259" key="25">
    <source>
        <dbReference type="SMART" id="SM00562"/>
    </source>
</evidence>
<evidence type="ECO:0000256" key="13">
    <source>
        <dbReference type="ARBA" id="ARBA00022553"/>
    </source>
</evidence>
<evidence type="ECO:0000256" key="6">
    <source>
        <dbReference type="ARBA" id="ARBA00004466"/>
    </source>
</evidence>
<keyword evidence="15" id="KW-0479">Metal-binding</keyword>
<organism evidence="26 27">
    <name type="scientific">Oryzias sinensis</name>
    <name type="common">Chinese medaka</name>
    <dbReference type="NCBI Taxonomy" id="183150"/>
    <lineage>
        <taxon>Eukaryota</taxon>
        <taxon>Metazoa</taxon>
        <taxon>Chordata</taxon>
        <taxon>Craniata</taxon>
        <taxon>Vertebrata</taxon>
        <taxon>Euteleostomi</taxon>
        <taxon>Actinopterygii</taxon>
        <taxon>Neopterygii</taxon>
        <taxon>Teleostei</taxon>
        <taxon>Neoteleostei</taxon>
        <taxon>Acanthomorphata</taxon>
        <taxon>Ovalentaria</taxon>
        <taxon>Atherinomorphae</taxon>
        <taxon>Beloniformes</taxon>
        <taxon>Adrianichthyidae</taxon>
        <taxon>Oryziinae</taxon>
        <taxon>Oryzias</taxon>
    </lineage>
</organism>
<evidence type="ECO:0000256" key="11">
    <source>
        <dbReference type="ARBA" id="ARBA00013499"/>
    </source>
</evidence>
<dbReference type="PANTHER" id="PTHR11349">
    <property type="entry name" value="NUCLEOSIDE DIPHOSPHATE KINASE"/>
    <property type="match status" value="1"/>
</dbReference>
<dbReference type="PROSITE" id="PS51374">
    <property type="entry name" value="NDPK_LIKE"/>
    <property type="match status" value="1"/>
</dbReference>
<keyword evidence="22" id="KW-0131">Cell cycle</keyword>
<dbReference type="SUPFAM" id="SSF54919">
    <property type="entry name" value="Nucleoside diphosphate kinase, NDK"/>
    <property type="match status" value="1"/>
</dbReference>
<dbReference type="GO" id="GO:0046872">
    <property type="term" value="F:metal ion binding"/>
    <property type="evidence" value="ECO:0007669"/>
    <property type="project" value="UniProtKB-KW"/>
</dbReference>
<dbReference type="SMART" id="SM00562">
    <property type="entry name" value="NDK"/>
    <property type="match status" value="1"/>
</dbReference>
<evidence type="ECO:0000256" key="4">
    <source>
        <dbReference type="ARBA" id="ARBA00003465"/>
    </source>
</evidence>
<dbReference type="FunFam" id="3.30.70.141:FF:000039">
    <property type="entry name" value="Nucleoside diphosphate kinase B"/>
    <property type="match status" value="1"/>
</dbReference>
<keyword evidence="14" id="KW-0808">Transferase</keyword>
<keyword evidence="13" id="KW-0597">Phosphoprotein</keyword>
<dbReference type="GO" id="GO:0005524">
    <property type="term" value="F:ATP binding"/>
    <property type="evidence" value="ECO:0007669"/>
    <property type="project" value="UniProtKB-KW"/>
</dbReference>
<evidence type="ECO:0000256" key="8">
    <source>
        <dbReference type="ARBA" id="ARBA00004510"/>
    </source>
</evidence>
<dbReference type="InterPro" id="IPR001564">
    <property type="entry name" value="Nucleoside_diP_kinase"/>
</dbReference>
<proteinExistence type="inferred from homology"/>
<evidence type="ECO:0000256" key="2">
    <source>
        <dbReference type="ARBA" id="ARBA00000937"/>
    </source>
</evidence>
<evidence type="ECO:0000256" key="20">
    <source>
        <dbReference type="ARBA" id="ARBA00023242"/>
    </source>
</evidence>
<keyword evidence="17" id="KW-0418">Kinase</keyword>
<evidence type="ECO:0000256" key="24">
    <source>
        <dbReference type="RuleBase" id="RU004011"/>
    </source>
</evidence>
<evidence type="ECO:0000256" key="14">
    <source>
        <dbReference type="ARBA" id="ARBA00022679"/>
    </source>
</evidence>
<evidence type="ECO:0000313" key="27">
    <source>
        <dbReference type="Proteomes" id="UP000694383"/>
    </source>
</evidence>
<reference evidence="26" key="1">
    <citation type="submission" date="2025-08" db="UniProtKB">
        <authorList>
            <consortium name="Ensembl"/>
        </authorList>
    </citation>
    <scope>IDENTIFICATION</scope>
</reference>
<protein>
    <recommendedName>
        <fullName evidence="11">Nucleoside diphosphate kinase B</fullName>
        <ecNumber evidence="10">2.7.4.6</ecNumber>
    </recommendedName>
</protein>
<dbReference type="GO" id="GO:0006183">
    <property type="term" value="P:GTP biosynthetic process"/>
    <property type="evidence" value="ECO:0007669"/>
    <property type="project" value="InterPro"/>
</dbReference>
<sequence>MERTFIAVKPDGVQRGLCGEIIKRLEQRGFHLVAAKFLQASEDHMKQHYLDLKDMPFYGGLCKYMASGPVFAMVTPTMHCS</sequence>
<evidence type="ECO:0000256" key="10">
    <source>
        <dbReference type="ARBA" id="ARBA00012966"/>
    </source>
</evidence>
<dbReference type="GO" id="GO:0004550">
    <property type="term" value="F:nucleoside diphosphate kinase activity"/>
    <property type="evidence" value="ECO:0007669"/>
    <property type="project" value="UniProtKB-EC"/>
</dbReference>
<dbReference type="Pfam" id="PF00334">
    <property type="entry name" value="NDK"/>
    <property type="match status" value="1"/>
</dbReference>
<evidence type="ECO:0000256" key="17">
    <source>
        <dbReference type="ARBA" id="ARBA00022777"/>
    </source>
</evidence>
<dbReference type="GO" id="GO:0006241">
    <property type="term" value="P:CTP biosynthetic process"/>
    <property type="evidence" value="ECO:0007669"/>
    <property type="project" value="InterPro"/>
</dbReference>
<evidence type="ECO:0000256" key="18">
    <source>
        <dbReference type="ARBA" id="ARBA00022840"/>
    </source>
</evidence>
<keyword evidence="21" id="KW-0966">Cell projection</keyword>
<evidence type="ECO:0000313" key="26">
    <source>
        <dbReference type="Ensembl" id="ENSOSIP00000007822.1"/>
    </source>
</evidence>
<evidence type="ECO:0000256" key="5">
    <source>
        <dbReference type="ARBA" id="ARBA00004123"/>
    </source>
</evidence>
<keyword evidence="20" id="KW-0539">Nucleus</keyword>
<dbReference type="GO" id="GO:0005737">
    <property type="term" value="C:cytoplasm"/>
    <property type="evidence" value="ECO:0007669"/>
    <property type="project" value="UniProtKB-SubCell"/>
</dbReference>
<keyword evidence="19" id="KW-0460">Magnesium</keyword>
<reference evidence="26" key="2">
    <citation type="submission" date="2025-09" db="UniProtKB">
        <authorList>
            <consortium name="Ensembl"/>
        </authorList>
    </citation>
    <scope>IDENTIFICATION</scope>
</reference>
<evidence type="ECO:0000256" key="9">
    <source>
        <dbReference type="ARBA" id="ARBA00008142"/>
    </source>
</evidence>
<accession>A0A8C7X576</accession>
<comment type="function">
    <text evidence="4">Major role in the synthesis of nucleoside triphosphates other than ATP.</text>
</comment>
<keyword evidence="16" id="KW-0547">Nucleotide-binding</keyword>
<dbReference type="InterPro" id="IPR036850">
    <property type="entry name" value="NDK-like_dom_sf"/>
</dbReference>
<name>A0A8C7X576_9TELE</name>